<evidence type="ECO:0008006" key="4">
    <source>
        <dbReference type="Google" id="ProtNLM"/>
    </source>
</evidence>
<evidence type="ECO:0000256" key="1">
    <source>
        <dbReference type="SAM" id="SignalP"/>
    </source>
</evidence>
<feature type="chain" id="PRO_5046337876" description="Secreted protein" evidence="1">
    <location>
        <begin position="44"/>
        <end position="234"/>
    </location>
</feature>
<name>A0ABP9SIL6_9ACTN</name>
<protein>
    <recommendedName>
        <fullName evidence="4">Secreted protein</fullName>
    </recommendedName>
</protein>
<proteinExistence type="predicted"/>
<evidence type="ECO:0000313" key="2">
    <source>
        <dbReference type="EMBL" id="GAA5196494.1"/>
    </source>
</evidence>
<comment type="caution">
    <text evidence="2">The sequence shown here is derived from an EMBL/GenBank/DDBJ whole genome shotgun (WGS) entry which is preliminary data.</text>
</comment>
<dbReference type="Proteomes" id="UP001501570">
    <property type="component" value="Unassembled WGS sequence"/>
</dbReference>
<dbReference type="RefSeq" id="WP_345636217.1">
    <property type="nucleotide sequence ID" value="NZ_BAABJQ010000026.1"/>
</dbReference>
<dbReference type="EMBL" id="BAABJQ010000026">
    <property type="protein sequence ID" value="GAA5196494.1"/>
    <property type="molecule type" value="Genomic_DNA"/>
</dbReference>
<keyword evidence="1" id="KW-0732">Signal</keyword>
<reference evidence="3" key="1">
    <citation type="journal article" date="2019" name="Int. J. Syst. Evol. Microbiol.">
        <title>The Global Catalogue of Microorganisms (GCM) 10K type strain sequencing project: providing services to taxonomists for standard genome sequencing and annotation.</title>
        <authorList>
            <consortium name="The Broad Institute Genomics Platform"/>
            <consortium name="The Broad Institute Genome Sequencing Center for Infectious Disease"/>
            <person name="Wu L."/>
            <person name="Ma J."/>
        </authorList>
    </citation>
    <scope>NUCLEOTIDE SEQUENCE [LARGE SCALE GENOMIC DNA]</scope>
    <source>
        <strain evidence="3">JCM 18304</strain>
    </source>
</reference>
<organism evidence="2 3">
    <name type="scientific">Rugosimonospora acidiphila</name>
    <dbReference type="NCBI Taxonomy" id="556531"/>
    <lineage>
        <taxon>Bacteria</taxon>
        <taxon>Bacillati</taxon>
        <taxon>Actinomycetota</taxon>
        <taxon>Actinomycetes</taxon>
        <taxon>Micromonosporales</taxon>
        <taxon>Micromonosporaceae</taxon>
        <taxon>Rugosimonospora</taxon>
    </lineage>
</organism>
<keyword evidence="3" id="KW-1185">Reference proteome</keyword>
<accession>A0ABP9SIL6</accession>
<sequence>MRLRQVRNRPHPARERGRVLRRAAVVLAGCAAAVLGAVTPAQAGHVHAIQTANSPSDGAPIAGGGSWIVNKPSGYYLGRLMPGDRFDDEVTSSANWHYGRAQGAVNMCGWVMPGSMGAALGDTADSCSSTTESTLSHRRTFGRDYNAAAHQAGDGTAVPANPACELYYNYFYGTDFGSNGGHWATPAGTVGSTVRYRFTTNDGAAVVVRDPVLGWGFLPIGCVQRPATLYNDND</sequence>
<feature type="signal peptide" evidence="1">
    <location>
        <begin position="1"/>
        <end position="43"/>
    </location>
</feature>
<gene>
    <name evidence="2" type="ORF">GCM10023322_65530</name>
</gene>
<evidence type="ECO:0000313" key="3">
    <source>
        <dbReference type="Proteomes" id="UP001501570"/>
    </source>
</evidence>